<evidence type="ECO:0000313" key="2">
    <source>
        <dbReference type="EMBL" id="GBO05055.1"/>
    </source>
</evidence>
<sequence>MFIKKDSIKTCDENDTNISFECLSKKIQSKYVTKTIQIFRYLHHSVPGKPQIKQSDASSSGLTTPEHNKTDEIPQVMRDLTQPIQQVIAARIPLYSLARRKRCSNDRCTRLKQNKKRNHLVFLSGVYMRAERYDLRHVIQCPAERTEAVTSPGLSPLLPFHFGMFGPSSTAALMTVEMTSGSKSWTSAHARRTKNATMQISTEIYIPFWSQSIKLCNARLEEFLLDCSLGLPYVPYFDLFHFLPKIWVLLNGKK</sequence>
<gene>
    <name evidence="2" type="ORF">AVEN_87936_1</name>
</gene>
<organism evidence="2 3">
    <name type="scientific">Araneus ventricosus</name>
    <name type="common">Orbweaver spider</name>
    <name type="synonym">Epeira ventricosa</name>
    <dbReference type="NCBI Taxonomy" id="182803"/>
    <lineage>
        <taxon>Eukaryota</taxon>
        <taxon>Metazoa</taxon>
        <taxon>Ecdysozoa</taxon>
        <taxon>Arthropoda</taxon>
        <taxon>Chelicerata</taxon>
        <taxon>Arachnida</taxon>
        <taxon>Araneae</taxon>
        <taxon>Araneomorphae</taxon>
        <taxon>Entelegynae</taxon>
        <taxon>Araneoidea</taxon>
        <taxon>Araneidae</taxon>
        <taxon>Araneus</taxon>
    </lineage>
</organism>
<dbReference type="AlphaFoldDB" id="A0A4Y2TWK4"/>
<reference evidence="2 3" key="1">
    <citation type="journal article" date="2019" name="Sci. Rep.">
        <title>Orb-weaving spider Araneus ventricosus genome elucidates the spidroin gene catalogue.</title>
        <authorList>
            <person name="Kono N."/>
            <person name="Nakamura H."/>
            <person name="Ohtoshi R."/>
            <person name="Moran D.A.P."/>
            <person name="Shinohara A."/>
            <person name="Yoshida Y."/>
            <person name="Fujiwara M."/>
            <person name="Mori M."/>
            <person name="Tomita M."/>
            <person name="Arakawa K."/>
        </authorList>
    </citation>
    <scope>NUCLEOTIDE SEQUENCE [LARGE SCALE GENOMIC DNA]</scope>
</reference>
<keyword evidence="3" id="KW-1185">Reference proteome</keyword>
<proteinExistence type="predicted"/>
<feature type="region of interest" description="Disordered" evidence="1">
    <location>
        <begin position="48"/>
        <end position="70"/>
    </location>
</feature>
<feature type="compositionally biased region" description="Polar residues" evidence="1">
    <location>
        <begin position="52"/>
        <end position="65"/>
    </location>
</feature>
<dbReference type="EMBL" id="BGPR01031810">
    <property type="protein sequence ID" value="GBO05055.1"/>
    <property type="molecule type" value="Genomic_DNA"/>
</dbReference>
<evidence type="ECO:0000256" key="1">
    <source>
        <dbReference type="SAM" id="MobiDB-lite"/>
    </source>
</evidence>
<protein>
    <submittedName>
        <fullName evidence="2">Uncharacterized protein</fullName>
    </submittedName>
</protein>
<evidence type="ECO:0000313" key="3">
    <source>
        <dbReference type="Proteomes" id="UP000499080"/>
    </source>
</evidence>
<accession>A0A4Y2TWK4</accession>
<name>A0A4Y2TWK4_ARAVE</name>
<comment type="caution">
    <text evidence="2">The sequence shown here is derived from an EMBL/GenBank/DDBJ whole genome shotgun (WGS) entry which is preliminary data.</text>
</comment>
<dbReference type="Proteomes" id="UP000499080">
    <property type="component" value="Unassembled WGS sequence"/>
</dbReference>